<sequence>MKTLFNNYLESFKGLSKNIWYLALISLINRAGTMVIPFLSLYLTKNLDFSKDDAGWILVFFGIGSLIGSWLGGWLTDKIGFYKVMVLSLFVTGIGFIGLQYITSFWGLCFAILFIMIVADTFRPALFVSLKTYSKPENQTRSLALIRLAINLGMGVGPTLAGLIIVTKGYNMLFWIDGITCITAIVAFYILVKEVKQKRSTEIESKVIKAKNVIYQDTSYWIFIAICFLMGMTFFQLLVTMPIYYEEQFGLNEFNIGLIMFINVAIIVVLEMPFIHFLEKKNIKHTQFIMVSCILFGLSFYVLYNNFWIGILIVSMVIITFAEMLGFPYTNTFALKRAKAGFEGSYMALYAMSFSLAHIFSSKIGLSIVEHYGYQINWLITGAFATLATLLSIWLNNRVKNNL</sequence>
<feature type="transmembrane region" description="Helical" evidence="7">
    <location>
        <begin position="20"/>
        <end position="42"/>
    </location>
</feature>
<dbReference type="PANTHER" id="PTHR23517:SF2">
    <property type="entry name" value="MULTIDRUG RESISTANCE PROTEIN MDTH"/>
    <property type="match status" value="1"/>
</dbReference>
<dbReference type="InterPro" id="IPR036259">
    <property type="entry name" value="MFS_trans_sf"/>
</dbReference>
<feature type="domain" description="Major facilitator superfamily (MFS) profile" evidence="8">
    <location>
        <begin position="18"/>
        <end position="400"/>
    </location>
</feature>
<evidence type="ECO:0000256" key="5">
    <source>
        <dbReference type="ARBA" id="ARBA00022989"/>
    </source>
</evidence>
<evidence type="ECO:0000313" key="9">
    <source>
        <dbReference type="EMBL" id="MFD2534391.1"/>
    </source>
</evidence>
<keyword evidence="6 7" id="KW-0472">Membrane</keyword>
<feature type="transmembrane region" description="Helical" evidence="7">
    <location>
        <begin position="54"/>
        <end position="73"/>
    </location>
</feature>
<proteinExistence type="predicted"/>
<comment type="caution">
    <text evidence="9">The sequence shown here is derived from an EMBL/GenBank/DDBJ whole genome shotgun (WGS) entry which is preliminary data.</text>
</comment>
<gene>
    <name evidence="9" type="ORF">ACFSQS_04670</name>
</gene>
<evidence type="ECO:0000256" key="4">
    <source>
        <dbReference type="ARBA" id="ARBA00022692"/>
    </source>
</evidence>
<accession>A0ABW5JRI9</accession>
<keyword evidence="3" id="KW-1003">Cell membrane</keyword>
<keyword evidence="2" id="KW-0813">Transport</keyword>
<dbReference type="PROSITE" id="PS50850">
    <property type="entry name" value="MFS"/>
    <property type="match status" value="1"/>
</dbReference>
<evidence type="ECO:0000259" key="8">
    <source>
        <dbReference type="PROSITE" id="PS50850"/>
    </source>
</evidence>
<evidence type="ECO:0000256" key="3">
    <source>
        <dbReference type="ARBA" id="ARBA00022475"/>
    </source>
</evidence>
<keyword evidence="10" id="KW-1185">Reference proteome</keyword>
<feature type="transmembrane region" description="Helical" evidence="7">
    <location>
        <begin position="256"/>
        <end position="278"/>
    </location>
</feature>
<protein>
    <submittedName>
        <fullName evidence="9">MDR family MFS transporter</fullName>
    </submittedName>
</protein>
<dbReference type="SUPFAM" id="SSF103473">
    <property type="entry name" value="MFS general substrate transporter"/>
    <property type="match status" value="1"/>
</dbReference>
<dbReference type="CDD" id="cd17329">
    <property type="entry name" value="MFS_MdtH_MDR_like"/>
    <property type="match status" value="1"/>
</dbReference>
<evidence type="ECO:0000256" key="7">
    <source>
        <dbReference type="SAM" id="Phobius"/>
    </source>
</evidence>
<feature type="transmembrane region" description="Helical" evidence="7">
    <location>
        <begin position="348"/>
        <end position="369"/>
    </location>
</feature>
<dbReference type="InterPro" id="IPR050171">
    <property type="entry name" value="MFS_Transporters"/>
</dbReference>
<feature type="transmembrane region" description="Helical" evidence="7">
    <location>
        <begin position="143"/>
        <end position="166"/>
    </location>
</feature>
<evidence type="ECO:0000313" key="10">
    <source>
        <dbReference type="Proteomes" id="UP001597441"/>
    </source>
</evidence>
<comment type="subcellular location">
    <subcellularLocation>
        <location evidence="1">Cell membrane</location>
        <topology evidence="1">Multi-pass membrane protein</topology>
    </subcellularLocation>
</comment>
<feature type="transmembrane region" description="Helical" evidence="7">
    <location>
        <begin position="172"/>
        <end position="192"/>
    </location>
</feature>
<dbReference type="PANTHER" id="PTHR23517">
    <property type="entry name" value="RESISTANCE PROTEIN MDTM, PUTATIVE-RELATED-RELATED"/>
    <property type="match status" value="1"/>
</dbReference>
<keyword evidence="4 7" id="KW-0812">Transmembrane</keyword>
<feature type="transmembrane region" description="Helical" evidence="7">
    <location>
        <begin position="285"/>
        <end position="302"/>
    </location>
</feature>
<dbReference type="InterPro" id="IPR011701">
    <property type="entry name" value="MFS"/>
</dbReference>
<dbReference type="Proteomes" id="UP001597441">
    <property type="component" value="Unassembled WGS sequence"/>
</dbReference>
<evidence type="ECO:0000256" key="1">
    <source>
        <dbReference type="ARBA" id="ARBA00004651"/>
    </source>
</evidence>
<dbReference type="EMBL" id="JBHULK010000001">
    <property type="protein sequence ID" value="MFD2534391.1"/>
    <property type="molecule type" value="Genomic_DNA"/>
</dbReference>
<feature type="transmembrane region" description="Helical" evidence="7">
    <location>
        <begin position="308"/>
        <end position="327"/>
    </location>
</feature>
<organism evidence="9 10">
    <name type="scientific">Gelatiniphilus marinus</name>
    <dbReference type="NCBI Taxonomy" id="1759464"/>
    <lineage>
        <taxon>Bacteria</taxon>
        <taxon>Pseudomonadati</taxon>
        <taxon>Bacteroidota</taxon>
        <taxon>Flavobacteriia</taxon>
        <taxon>Flavobacteriales</taxon>
        <taxon>Flavobacteriaceae</taxon>
        <taxon>Gelatiniphilus</taxon>
    </lineage>
</organism>
<keyword evidence="5 7" id="KW-1133">Transmembrane helix</keyword>
<name>A0ABW5JRI9_9FLAO</name>
<feature type="transmembrane region" description="Helical" evidence="7">
    <location>
        <begin position="80"/>
        <end position="99"/>
    </location>
</feature>
<dbReference type="Gene3D" id="1.20.1250.20">
    <property type="entry name" value="MFS general substrate transporter like domains"/>
    <property type="match status" value="1"/>
</dbReference>
<feature type="transmembrane region" description="Helical" evidence="7">
    <location>
        <begin position="375"/>
        <end position="395"/>
    </location>
</feature>
<dbReference type="InterPro" id="IPR020846">
    <property type="entry name" value="MFS_dom"/>
</dbReference>
<evidence type="ECO:0000256" key="2">
    <source>
        <dbReference type="ARBA" id="ARBA00022448"/>
    </source>
</evidence>
<dbReference type="RefSeq" id="WP_388014839.1">
    <property type="nucleotide sequence ID" value="NZ_JBHUDT010000001.1"/>
</dbReference>
<feature type="transmembrane region" description="Helical" evidence="7">
    <location>
        <begin position="220"/>
        <end position="244"/>
    </location>
</feature>
<reference evidence="10" key="1">
    <citation type="journal article" date="2019" name="Int. J. Syst. Evol. Microbiol.">
        <title>The Global Catalogue of Microorganisms (GCM) 10K type strain sequencing project: providing services to taxonomists for standard genome sequencing and annotation.</title>
        <authorList>
            <consortium name="The Broad Institute Genomics Platform"/>
            <consortium name="The Broad Institute Genome Sequencing Center for Infectious Disease"/>
            <person name="Wu L."/>
            <person name="Ma J."/>
        </authorList>
    </citation>
    <scope>NUCLEOTIDE SEQUENCE [LARGE SCALE GENOMIC DNA]</scope>
    <source>
        <strain evidence="10">KCTC 42903</strain>
    </source>
</reference>
<dbReference type="Pfam" id="PF07690">
    <property type="entry name" value="MFS_1"/>
    <property type="match status" value="1"/>
</dbReference>
<evidence type="ECO:0000256" key="6">
    <source>
        <dbReference type="ARBA" id="ARBA00023136"/>
    </source>
</evidence>
<feature type="transmembrane region" description="Helical" evidence="7">
    <location>
        <begin position="105"/>
        <end position="122"/>
    </location>
</feature>